<dbReference type="Proteomes" id="UP000319927">
    <property type="component" value="Unassembled WGS sequence"/>
</dbReference>
<accession>A0A561WEB3</accession>
<sequence length="59" mass="6280">MESPSRMTTTPRLVPNGNGPARLVGNQAGRICQLVVSCQQRIGDSAKFSTVGVRVLILV</sequence>
<dbReference type="AlphaFoldDB" id="A0A561WEB3"/>
<comment type="caution">
    <text evidence="2">The sequence shown here is derived from an EMBL/GenBank/DDBJ whole genome shotgun (WGS) entry which is preliminary data.</text>
</comment>
<proteinExistence type="predicted"/>
<organism evidence="2 3">
    <name type="scientific">Micromonospora palomenae</name>
    <dbReference type="NCBI Taxonomy" id="1461247"/>
    <lineage>
        <taxon>Bacteria</taxon>
        <taxon>Bacillati</taxon>
        <taxon>Actinomycetota</taxon>
        <taxon>Actinomycetes</taxon>
        <taxon>Micromonosporales</taxon>
        <taxon>Micromonosporaceae</taxon>
        <taxon>Micromonospora</taxon>
    </lineage>
</organism>
<evidence type="ECO:0000313" key="3">
    <source>
        <dbReference type="Proteomes" id="UP000319927"/>
    </source>
</evidence>
<name>A0A561WEB3_9ACTN</name>
<feature type="compositionally biased region" description="Polar residues" evidence="1">
    <location>
        <begin position="1"/>
        <end position="11"/>
    </location>
</feature>
<protein>
    <submittedName>
        <fullName evidence="2">Uncharacterized protein</fullName>
    </submittedName>
</protein>
<dbReference type="EMBL" id="VIXA01000002">
    <property type="protein sequence ID" value="TWG22213.1"/>
    <property type="molecule type" value="Genomic_DNA"/>
</dbReference>
<evidence type="ECO:0000256" key="1">
    <source>
        <dbReference type="SAM" id="MobiDB-lite"/>
    </source>
</evidence>
<gene>
    <name evidence="2" type="ORF">FHX75_12734</name>
</gene>
<reference evidence="2 3" key="1">
    <citation type="submission" date="2019-06" db="EMBL/GenBank/DDBJ databases">
        <title>Sequencing the genomes of 1000 actinobacteria strains.</title>
        <authorList>
            <person name="Klenk H.-P."/>
        </authorList>
    </citation>
    <scope>NUCLEOTIDE SEQUENCE [LARGE SCALE GENOMIC DNA]</scope>
    <source>
        <strain evidence="2 3">DSM 102131</strain>
    </source>
</reference>
<keyword evidence="3" id="KW-1185">Reference proteome</keyword>
<feature type="region of interest" description="Disordered" evidence="1">
    <location>
        <begin position="1"/>
        <end position="21"/>
    </location>
</feature>
<evidence type="ECO:0000313" key="2">
    <source>
        <dbReference type="EMBL" id="TWG22213.1"/>
    </source>
</evidence>